<name>A0ABM6RRX6_9FIRM</name>
<accession>A0ABM6RRX6</accession>
<dbReference type="InterPro" id="IPR036061">
    <property type="entry name" value="CheW-like_dom_sf"/>
</dbReference>
<dbReference type="Gene3D" id="2.40.50.180">
    <property type="entry name" value="CheA-289, Domain 4"/>
    <property type="match status" value="1"/>
</dbReference>
<dbReference type="Proteomes" id="UP000325292">
    <property type="component" value="Chromosome"/>
</dbReference>
<dbReference type="PROSITE" id="PS50851">
    <property type="entry name" value="CHEW"/>
    <property type="match status" value="1"/>
</dbReference>
<dbReference type="EMBL" id="CP019454">
    <property type="protein sequence ID" value="AUW94061.1"/>
    <property type="molecule type" value="Genomic_DNA"/>
</dbReference>
<sequence>MEEQLLTVRVGSYLFGAPVTAVTEILSNLSVTHIPQTPELIAGVAVVRGQPLEVWTLGAPLGLPPKDVGLALRWESSRGVSLVAVDMVESLWTPGPPLSRDLWENLIPQAAAPWVVGAYRMESEWLWAFAPDLPDRLQASVLGSGRVATG</sequence>
<reference evidence="2 3" key="1">
    <citation type="journal article" date="2019" name="Sci. Rep.">
        <title>Sulfobacillus thermotolerans: new insights into resistance and metabolic capacities of acidophilic chemolithotrophs.</title>
        <authorList>
            <person name="Panyushkina A.E."/>
            <person name="Babenko V.V."/>
            <person name="Nikitina A.S."/>
            <person name="Selezneva O.V."/>
            <person name="Tsaplina I.A."/>
            <person name="Letarova M.A."/>
            <person name="Kostryukova E.S."/>
            <person name="Letarov A.V."/>
        </authorList>
    </citation>
    <scope>NUCLEOTIDE SEQUENCE [LARGE SCALE GENOMIC DNA]</scope>
    <source>
        <strain evidence="2 3">Kr1</strain>
    </source>
</reference>
<gene>
    <name evidence="2" type="ORF">BXT84_08950</name>
</gene>
<proteinExistence type="predicted"/>
<protein>
    <submittedName>
        <fullName evidence="2">Chemotaxis protein CheW</fullName>
    </submittedName>
</protein>
<feature type="domain" description="CheW-like" evidence="1">
    <location>
        <begin position="2"/>
        <end position="142"/>
    </location>
</feature>
<dbReference type="SUPFAM" id="SSF50341">
    <property type="entry name" value="CheW-like"/>
    <property type="match status" value="1"/>
</dbReference>
<evidence type="ECO:0000313" key="2">
    <source>
        <dbReference type="EMBL" id="AUW94061.1"/>
    </source>
</evidence>
<dbReference type="Pfam" id="PF01584">
    <property type="entry name" value="CheW"/>
    <property type="match status" value="1"/>
</dbReference>
<dbReference type="RefSeq" id="WP_103373860.1">
    <property type="nucleotide sequence ID" value="NZ_CP133983.1"/>
</dbReference>
<evidence type="ECO:0000313" key="3">
    <source>
        <dbReference type="Proteomes" id="UP000325292"/>
    </source>
</evidence>
<organism evidence="2 3">
    <name type="scientific">Sulfobacillus thermotolerans</name>
    <dbReference type="NCBI Taxonomy" id="338644"/>
    <lineage>
        <taxon>Bacteria</taxon>
        <taxon>Bacillati</taxon>
        <taxon>Bacillota</taxon>
        <taxon>Clostridia</taxon>
        <taxon>Eubacteriales</taxon>
        <taxon>Clostridiales Family XVII. Incertae Sedis</taxon>
        <taxon>Sulfobacillus</taxon>
    </lineage>
</organism>
<keyword evidence="3" id="KW-1185">Reference proteome</keyword>
<evidence type="ECO:0000259" key="1">
    <source>
        <dbReference type="PROSITE" id="PS50851"/>
    </source>
</evidence>
<dbReference type="InterPro" id="IPR002545">
    <property type="entry name" value="CheW-lke_dom"/>
</dbReference>